<accession>A0A7J6P7S7</accession>
<feature type="compositionally biased region" description="Basic and acidic residues" evidence="2">
    <location>
        <begin position="536"/>
        <end position="545"/>
    </location>
</feature>
<dbReference type="InterPro" id="IPR049258">
    <property type="entry name" value="ODAD1_CC"/>
</dbReference>
<sequence length="604" mass="66987">MARSLKAMKGELARTRKRLGDAAIDVDTQNRVSQRARQLTQVLKAEVETQREESYRLVGEIKGSLEHESRVQHKAHTSSIYGTSNTSSSILSSGGILADGEAHYSESTLQCRILKLALFNAIQRRHIQQHLAKQEVIEGAFRVIKQTTGISDVEEITRIFVELEKDNYSLLKYMNEVQEQILHLVQDNKALERSLGRQHRRRRTDIPSDTKASRRAVVLLASEISRSRQAVNDGNIRGHILSDLITYRIQPKAIEVLEQLRNLARLTILTSLNDGGRAPDRTIFGVLEEINEASGGQRLRYGWNHAISSYSISPSICQGGEVMANDGPEWWRPASSTGLTPVEGPRRLPLLRRMSTAQVSGSRLLPPPRGKGVGVPAELPSAARVNADSDGEDPFVAQDHPLTQEQLRRHVVETATARKNGIARGWSFDVPHGKSREKGVTTRPAAAAVSPRRRRSLAPVKRSSTHGGAIHTEGCRQVLPERPKGRHGRRRHYRRFKTVEHEALEVGVSAPASEEIVGDKPDPPIASEEQEQVADVSHEEHRSPKERAVAALLAAYRAGELQPIAQRFASVKASSTEPPVDPFTKHYSDSSSFEASSDEDETFV</sequence>
<dbReference type="AlphaFoldDB" id="A0A7J6P7S7"/>
<gene>
    <name evidence="4" type="ORF">FOZ62_023048</name>
</gene>
<dbReference type="Pfam" id="PF21773">
    <property type="entry name" value="ODAD1_CC"/>
    <property type="match status" value="1"/>
</dbReference>
<keyword evidence="1" id="KW-0175">Coiled coil</keyword>
<feature type="region of interest" description="Disordered" evidence="2">
    <location>
        <begin position="511"/>
        <end position="545"/>
    </location>
</feature>
<evidence type="ECO:0000313" key="5">
    <source>
        <dbReference type="Proteomes" id="UP000574390"/>
    </source>
</evidence>
<evidence type="ECO:0000259" key="3">
    <source>
        <dbReference type="Pfam" id="PF21773"/>
    </source>
</evidence>
<comment type="caution">
    <text evidence="4">The sequence shown here is derived from an EMBL/GenBank/DDBJ whole genome shotgun (WGS) entry which is preliminary data.</text>
</comment>
<organism evidence="4 5">
    <name type="scientific">Perkinsus olseni</name>
    <name type="common">Perkinsus atlanticus</name>
    <dbReference type="NCBI Taxonomy" id="32597"/>
    <lineage>
        <taxon>Eukaryota</taxon>
        <taxon>Sar</taxon>
        <taxon>Alveolata</taxon>
        <taxon>Perkinsozoa</taxon>
        <taxon>Perkinsea</taxon>
        <taxon>Perkinsida</taxon>
        <taxon>Perkinsidae</taxon>
        <taxon>Perkinsus</taxon>
    </lineage>
</organism>
<evidence type="ECO:0000256" key="2">
    <source>
        <dbReference type="SAM" id="MobiDB-lite"/>
    </source>
</evidence>
<feature type="domain" description="ODAD1 central coiled coil region" evidence="3">
    <location>
        <begin position="131"/>
        <end position="201"/>
    </location>
</feature>
<feature type="region of interest" description="Disordered" evidence="2">
    <location>
        <begin position="571"/>
        <end position="604"/>
    </location>
</feature>
<name>A0A7J6P7S7_PEROL</name>
<evidence type="ECO:0000313" key="4">
    <source>
        <dbReference type="EMBL" id="KAF4692102.1"/>
    </source>
</evidence>
<feature type="compositionally biased region" description="Basic and acidic residues" evidence="2">
    <location>
        <begin position="431"/>
        <end position="440"/>
    </location>
</feature>
<feature type="region of interest" description="Disordered" evidence="2">
    <location>
        <begin position="425"/>
        <end position="468"/>
    </location>
</feature>
<evidence type="ECO:0000256" key="1">
    <source>
        <dbReference type="ARBA" id="ARBA00023054"/>
    </source>
</evidence>
<protein>
    <recommendedName>
        <fullName evidence="3">ODAD1 central coiled coil region domain-containing protein</fullName>
    </recommendedName>
</protein>
<dbReference type="EMBL" id="JABANM010036204">
    <property type="protein sequence ID" value="KAF4692102.1"/>
    <property type="molecule type" value="Genomic_DNA"/>
</dbReference>
<reference evidence="4 5" key="1">
    <citation type="submission" date="2020-04" db="EMBL/GenBank/DDBJ databases">
        <title>Perkinsus olseni comparative genomics.</title>
        <authorList>
            <person name="Bogema D.R."/>
        </authorList>
    </citation>
    <scope>NUCLEOTIDE SEQUENCE [LARGE SCALE GENOMIC DNA]</scope>
    <source>
        <strain evidence="4">ATCC PRA-205</strain>
    </source>
</reference>
<dbReference type="Proteomes" id="UP000574390">
    <property type="component" value="Unassembled WGS sequence"/>
</dbReference>
<proteinExistence type="predicted"/>